<keyword evidence="5" id="KW-1185">Reference proteome</keyword>
<dbReference type="PANTHER" id="PTHR24092">
    <property type="entry name" value="PROBABLE PHOSPHOLIPID-TRANSPORTING ATPASE"/>
    <property type="match status" value="1"/>
</dbReference>
<dbReference type="SUPFAM" id="SSF81653">
    <property type="entry name" value="Calcium ATPase, transduction domain A"/>
    <property type="match status" value="1"/>
</dbReference>
<dbReference type="Pfam" id="PF16209">
    <property type="entry name" value="PhoLip_ATPase_N"/>
    <property type="match status" value="1"/>
</dbReference>
<dbReference type="Gene3D" id="2.70.150.10">
    <property type="entry name" value="Calcium-transporting ATPase, cytoplasmic transduction domain A"/>
    <property type="match status" value="1"/>
</dbReference>
<dbReference type="EMBL" id="CP142733">
    <property type="protein sequence ID" value="WUR04383.1"/>
    <property type="molecule type" value="Genomic_DNA"/>
</dbReference>
<evidence type="ECO:0000313" key="5">
    <source>
        <dbReference type="Proteomes" id="UP001334084"/>
    </source>
</evidence>
<dbReference type="GO" id="GO:0005768">
    <property type="term" value="C:endosome"/>
    <property type="evidence" value="ECO:0007669"/>
    <property type="project" value="TreeGrafter"/>
</dbReference>
<keyword evidence="1" id="KW-0472">Membrane</keyword>
<proteinExistence type="predicted"/>
<evidence type="ECO:0000256" key="1">
    <source>
        <dbReference type="SAM" id="Phobius"/>
    </source>
</evidence>
<dbReference type="Proteomes" id="UP001334084">
    <property type="component" value="Chromosome 8"/>
</dbReference>
<dbReference type="PANTHER" id="PTHR24092:SF5">
    <property type="entry name" value="PHOSPHOLIPID-TRANSPORTING ATPASE"/>
    <property type="match status" value="1"/>
</dbReference>
<keyword evidence="1" id="KW-1133">Transmembrane helix</keyword>
<feature type="domain" description="P-type ATPase A" evidence="2">
    <location>
        <begin position="98"/>
        <end position="145"/>
    </location>
</feature>
<reference evidence="4" key="1">
    <citation type="journal article" date="2024" name="BMC Genomics">
        <title>Functional annotation of a divergent genome using sequence and structure-based similarity.</title>
        <authorList>
            <person name="Svedberg D."/>
            <person name="Winiger R.R."/>
            <person name="Berg A."/>
            <person name="Sharma H."/>
            <person name="Tellgren-Roth C."/>
            <person name="Debrunner-Vossbrinck B.A."/>
            <person name="Vossbrinck C.R."/>
            <person name="Barandun J."/>
        </authorList>
    </citation>
    <scope>NUCLEOTIDE SEQUENCE</scope>
    <source>
        <strain evidence="4">Illinois isolate</strain>
    </source>
</reference>
<accession>A0AAX4JEG7</accession>
<gene>
    <name evidence="4" type="ORF">VNE69_08138</name>
</gene>
<dbReference type="GO" id="GO:0006897">
    <property type="term" value="P:endocytosis"/>
    <property type="evidence" value="ECO:0007669"/>
    <property type="project" value="TreeGrafter"/>
</dbReference>
<evidence type="ECO:0000313" key="4">
    <source>
        <dbReference type="EMBL" id="WUR04383.1"/>
    </source>
</evidence>
<sequence>MKKFRIINSNTSNFPDNVICNMKYRWYSIIFSVLLNQFEFFYNSFFFLISISQCIEKFAINSPITSLGPWLLVYFINLLKESFDDYKRNERDYNINNQMYTVYRNKQFRNIRSKNIKVGDFIILEKNQRVPADCLLLKTSDQTGQLFLRTDQLDGETDWKLRTAVRMIQKETFIINFKDVKILAEEPNKEIYKFNGVISKEEIDLKGINLEEPRKKGFFDLIKKQEEEEGEVVNEEVYSFITKIKTEGIINKDCGLMVSHQSEKNVLNYNFYCSSSSYPKGMIFFYIYRRENIVHFPPINIVW</sequence>
<feature type="transmembrane region" description="Helical" evidence="1">
    <location>
        <begin position="29"/>
        <end position="52"/>
    </location>
</feature>
<feature type="domain" description="P-type ATPase N-terminal" evidence="3">
    <location>
        <begin position="10"/>
        <end position="66"/>
    </location>
</feature>
<dbReference type="InterPro" id="IPR059000">
    <property type="entry name" value="ATPase_P-type_domA"/>
</dbReference>
<protein>
    <submittedName>
        <fullName evidence="4">Phospholipid-transporting ATPase domain-containing protein</fullName>
    </submittedName>
</protein>
<keyword evidence="1" id="KW-0812">Transmembrane</keyword>
<evidence type="ECO:0000259" key="3">
    <source>
        <dbReference type="Pfam" id="PF16209"/>
    </source>
</evidence>
<dbReference type="RefSeq" id="XP_065330528.1">
    <property type="nucleotide sequence ID" value="XM_065474456.1"/>
</dbReference>
<dbReference type="GO" id="GO:0005802">
    <property type="term" value="C:trans-Golgi network"/>
    <property type="evidence" value="ECO:0007669"/>
    <property type="project" value="TreeGrafter"/>
</dbReference>
<dbReference type="GeneID" id="90542214"/>
<dbReference type="Pfam" id="PF00122">
    <property type="entry name" value="E1-E2_ATPase"/>
    <property type="match status" value="1"/>
</dbReference>
<dbReference type="GO" id="GO:0006890">
    <property type="term" value="P:retrograde vesicle-mediated transport, Golgi to endoplasmic reticulum"/>
    <property type="evidence" value="ECO:0007669"/>
    <property type="project" value="TreeGrafter"/>
</dbReference>
<dbReference type="InterPro" id="IPR008250">
    <property type="entry name" value="ATPase_P-typ_transduc_dom_A_sf"/>
</dbReference>
<dbReference type="GO" id="GO:0005886">
    <property type="term" value="C:plasma membrane"/>
    <property type="evidence" value="ECO:0007669"/>
    <property type="project" value="TreeGrafter"/>
</dbReference>
<organism evidence="4 5">
    <name type="scientific">Vairimorpha necatrix</name>
    <dbReference type="NCBI Taxonomy" id="6039"/>
    <lineage>
        <taxon>Eukaryota</taxon>
        <taxon>Fungi</taxon>
        <taxon>Fungi incertae sedis</taxon>
        <taxon>Microsporidia</taxon>
        <taxon>Nosematidae</taxon>
        <taxon>Vairimorpha</taxon>
    </lineage>
</organism>
<dbReference type="GO" id="GO:0045332">
    <property type="term" value="P:phospholipid translocation"/>
    <property type="evidence" value="ECO:0007669"/>
    <property type="project" value="TreeGrafter"/>
</dbReference>
<dbReference type="GO" id="GO:0140326">
    <property type="term" value="F:ATPase-coupled intramembrane lipid transporter activity"/>
    <property type="evidence" value="ECO:0007669"/>
    <property type="project" value="TreeGrafter"/>
</dbReference>
<dbReference type="KEGG" id="vnx:VNE69_08138"/>
<dbReference type="InterPro" id="IPR032631">
    <property type="entry name" value="P-type_ATPase_N"/>
</dbReference>
<name>A0AAX4JEG7_9MICR</name>
<dbReference type="AlphaFoldDB" id="A0AAX4JEG7"/>
<evidence type="ECO:0000259" key="2">
    <source>
        <dbReference type="Pfam" id="PF00122"/>
    </source>
</evidence>